<dbReference type="EMBL" id="JXXN02000275">
    <property type="protein sequence ID" value="THD27957.1"/>
    <property type="molecule type" value="Genomic_DNA"/>
</dbReference>
<accession>A0A2H1CT40</accession>
<dbReference type="AlphaFoldDB" id="A0A2H1CT40"/>
<protein>
    <submittedName>
        <fullName evidence="1">Uncharacterized protein</fullName>
    </submittedName>
</protein>
<gene>
    <name evidence="1" type="ORF">D915_001235</name>
</gene>
<evidence type="ECO:0000313" key="2">
    <source>
        <dbReference type="Proteomes" id="UP000230066"/>
    </source>
</evidence>
<proteinExistence type="predicted"/>
<keyword evidence="2" id="KW-1185">Reference proteome</keyword>
<comment type="caution">
    <text evidence="1">The sequence shown here is derived from an EMBL/GenBank/DDBJ whole genome shotgun (WGS) entry which is preliminary data.</text>
</comment>
<reference evidence="1" key="1">
    <citation type="submission" date="2019-03" db="EMBL/GenBank/DDBJ databases">
        <title>Improved annotation for the trematode Fasciola hepatica.</title>
        <authorList>
            <person name="Choi Y.-J."/>
            <person name="Martin J."/>
            <person name="Mitreva M."/>
        </authorList>
    </citation>
    <scope>NUCLEOTIDE SEQUENCE [LARGE SCALE GENOMIC DNA]</scope>
</reference>
<name>A0A2H1CT40_FASHE</name>
<dbReference type="Proteomes" id="UP000230066">
    <property type="component" value="Unassembled WGS sequence"/>
</dbReference>
<evidence type="ECO:0000313" key="1">
    <source>
        <dbReference type="EMBL" id="THD27957.1"/>
    </source>
</evidence>
<organism evidence="1 2">
    <name type="scientific">Fasciola hepatica</name>
    <name type="common">Liver fluke</name>
    <dbReference type="NCBI Taxonomy" id="6192"/>
    <lineage>
        <taxon>Eukaryota</taxon>
        <taxon>Metazoa</taxon>
        <taxon>Spiralia</taxon>
        <taxon>Lophotrochozoa</taxon>
        <taxon>Platyhelminthes</taxon>
        <taxon>Trematoda</taxon>
        <taxon>Digenea</taxon>
        <taxon>Plagiorchiida</taxon>
        <taxon>Echinostomata</taxon>
        <taxon>Echinostomatoidea</taxon>
        <taxon>Fasciolidae</taxon>
        <taxon>Fasciola</taxon>
    </lineage>
</organism>
<sequence length="141" mass="15474">MKYSLLLALGTLLLVPVWGCFKSGGSSQTKNTEKQKAEIVPQTTKVELETEAEFTTAQLTTAEPTTLDCPKMIQNVVNSCYGSAIELKYCADTTTIQTCQKCSSCLTKAQECMLNKLQEQPVFGCPQARQSVASLKRLLQK</sequence>